<evidence type="ECO:0000256" key="2">
    <source>
        <dbReference type="RuleBase" id="RU367113"/>
    </source>
</evidence>
<dbReference type="Pfam" id="PF08652">
    <property type="entry name" value="RAI1"/>
    <property type="match status" value="1"/>
</dbReference>
<keyword evidence="2" id="KW-0540">Nuclease</keyword>
<gene>
    <name evidence="4" type="ORF">O3M35_004971</name>
</gene>
<dbReference type="EC" id="3.6.1.-" evidence="2"/>
<evidence type="ECO:0000256" key="1">
    <source>
        <dbReference type="ARBA" id="ARBA00006562"/>
    </source>
</evidence>
<proteinExistence type="inferred from homology"/>
<sequence>MKYKGVRERIKTMGPLFWLAITDWKKEKDKLNISKPYIDRYFSTDWRKNKVLDLSFQSLKYFDNEVSLNVNDIPSHYKDLINSLPQIDYDACLLFDDYKKKFNYPDDSIITSRRILSNIMNTPFEVNHEKRKWIIEAELLKNDIVYLYCENDGEHNVQEFHKHYELLKRYLFVKKPIKYNRKVCTAFNEMFGELLRLKLDVHDIFYTTEILGVNSNHEISVKEELCTAEHIYFDIFDSDELPREVNNYNPFWWSNSTLINASKCIIASYDCNNECLKEIIKFNTDKFNEKSNYENIWSPESAWNFLNEFLNFVYETMHSVSTDIKYRCIWKFQSFLNDKPYVSCETFIRTIENGIETLKPLTLDASNFT</sequence>
<dbReference type="GO" id="GO:0110155">
    <property type="term" value="P:NAD-cap decapping"/>
    <property type="evidence" value="ECO:0007669"/>
    <property type="project" value="TreeGrafter"/>
</dbReference>
<dbReference type="GO" id="GO:0004518">
    <property type="term" value="F:nuclease activity"/>
    <property type="evidence" value="ECO:0007669"/>
    <property type="project" value="UniProtKB-KW"/>
</dbReference>
<dbReference type="GO" id="GO:0003723">
    <property type="term" value="F:RNA binding"/>
    <property type="evidence" value="ECO:0007669"/>
    <property type="project" value="UniProtKB-KW"/>
</dbReference>
<accession>A0AAW1DIY0</accession>
<comment type="subcellular location">
    <subcellularLocation>
        <location evidence="2">Nucleus</location>
    </subcellularLocation>
</comment>
<dbReference type="GO" id="GO:0046872">
    <property type="term" value="F:metal ion binding"/>
    <property type="evidence" value="ECO:0007669"/>
    <property type="project" value="UniProtKB-KW"/>
</dbReference>
<keyword evidence="5" id="KW-1185">Reference proteome</keyword>
<keyword evidence="2" id="KW-0378">Hydrolase</keyword>
<dbReference type="EMBL" id="JAPXFL010000002">
    <property type="protein sequence ID" value="KAK9510119.1"/>
    <property type="molecule type" value="Genomic_DNA"/>
</dbReference>
<comment type="similarity">
    <text evidence="1 2">Belongs to the DXO/Dom3Z family.</text>
</comment>
<dbReference type="GO" id="GO:0000166">
    <property type="term" value="F:nucleotide binding"/>
    <property type="evidence" value="ECO:0007669"/>
    <property type="project" value="UniProtKB-KW"/>
</dbReference>
<evidence type="ECO:0000313" key="4">
    <source>
        <dbReference type="EMBL" id="KAK9510119.1"/>
    </source>
</evidence>
<comment type="cofactor">
    <cofactor evidence="2">
        <name>a divalent metal cation</name>
        <dbReference type="ChEBI" id="CHEBI:60240"/>
    </cofactor>
</comment>
<dbReference type="GO" id="GO:0034353">
    <property type="term" value="F:mRNA 5'-diphosphatase activity"/>
    <property type="evidence" value="ECO:0007669"/>
    <property type="project" value="TreeGrafter"/>
</dbReference>
<feature type="domain" description="RAI1-like" evidence="3">
    <location>
        <begin position="57"/>
        <end position="332"/>
    </location>
</feature>
<dbReference type="AlphaFoldDB" id="A0AAW1DIY0"/>
<dbReference type="Proteomes" id="UP001461498">
    <property type="component" value="Unassembled WGS sequence"/>
</dbReference>
<evidence type="ECO:0000313" key="5">
    <source>
        <dbReference type="Proteomes" id="UP001461498"/>
    </source>
</evidence>
<reference evidence="4 5" key="1">
    <citation type="submission" date="2022-12" db="EMBL/GenBank/DDBJ databases">
        <title>Chromosome-level genome assembly of true bugs.</title>
        <authorList>
            <person name="Ma L."/>
            <person name="Li H."/>
        </authorList>
    </citation>
    <scope>NUCLEOTIDE SEQUENCE [LARGE SCALE GENOMIC DNA]</scope>
    <source>
        <strain evidence="4">Lab_2022b</strain>
    </source>
</reference>
<comment type="function">
    <text evidence="2">Decapping enzyme for NAD-capped RNAs: specifically hydrolyzes the nicotinamide adenine dinucleotide (NAD) cap from a subset of RNAs by removing the entire NAD moiety from the 5'-end of an NAD-capped RNA.</text>
</comment>
<comment type="caution">
    <text evidence="4">The sequence shown here is derived from an EMBL/GenBank/DDBJ whole genome shotgun (WGS) entry which is preliminary data.</text>
</comment>
<keyword evidence="2" id="KW-0547">Nucleotide-binding</keyword>
<dbReference type="InterPro" id="IPR013961">
    <property type="entry name" value="RAI1"/>
</dbReference>
<dbReference type="GO" id="GO:0005829">
    <property type="term" value="C:cytosol"/>
    <property type="evidence" value="ECO:0007669"/>
    <property type="project" value="TreeGrafter"/>
</dbReference>
<dbReference type="PANTHER" id="PTHR12395:SF9">
    <property type="entry name" value="DECAPPING AND EXORIBONUCLEASE PROTEIN"/>
    <property type="match status" value="1"/>
</dbReference>
<dbReference type="InterPro" id="IPR039039">
    <property type="entry name" value="RAI1-like_fam"/>
</dbReference>
<protein>
    <recommendedName>
        <fullName evidence="2">Decapping nuclease</fullName>
        <ecNumber evidence="2">3.6.1.-</ecNumber>
    </recommendedName>
</protein>
<keyword evidence="2" id="KW-0539">Nucleus</keyword>
<dbReference type="GO" id="GO:0000956">
    <property type="term" value="P:nuclear-transcribed mRNA catabolic process"/>
    <property type="evidence" value="ECO:0007669"/>
    <property type="project" value="TreeGrafter"/>
</dbReference>
<evidence type="ECO:0000259" key="3">
    <source>
        <dbReference type="Pfam" id="PF08652"/>
    </source>
</evidence>
<keyword evidence="2" id="KW-0479">Metal-binding</keyword>
<dbReference type="PANTHER" id="PTHR12395">
    <property type="entry name" value="DOM-3 RELATED"/>
    <property type="match status" value="1"/>
</dbReference>
<organism evidence="4 5">
    <name type="scientific">Rhynocoris fuscipes</name>
    <dbReference type="NCBI Taxonomy" id="488301"/>
    <lineage>
        <taxon>Eukaryota</taxon>
        <taxon>Metazoa</taxon>
        <taxon>Ecdysozoa</taxon>
        <taxon>Arthropoda</taxon>
        <taxon>Hexapoda</taxon>
        <taxon>Insecta</taxon>
        <taxon>Pterygota</taxon>
        <taxon>Neoptera</taxon>
        <taxon>Paraneoptera</taxon>
        <taxon>Hemiptera</taxon>
        <taxon>Heteroptera</taxon>
        <taxon>Panheteroptera</taxon>
        <taxon>Cimicomorpha</taxon>
        <taxon>Reduviidae</taxon>
        <taxon>Harpactorinae</taxon>
        <taxon>Harpactorini</taxon>
        <taxon>Rhynocoris</taxon>
    </lineage>
</organism>
<dbReference type="GO" id="GO:0005634">
    <property type="term" value="C:nucleus"/>
    <property type="evidence" value="ECO:0007669"/>
    <property type="project" value="UniProtKB-SubCell"/>
</dbReference>
<keyword evidence="2" id="KW-0694">RNA-binding</keyword>
<name>A0AAW1DIY0_9HEMI</name>